<evidence type="ECO:0000259" key="5">
    <source>
        <dbReference type="PROSITE" id="PS50059"/>
    </source>
</evidence>
<name>A0A1Y1IPR5_KLENI</name>
<dbReference type="PANTHER" id="PTHR46512:SF12">
    <property type="entry name" value="PEPTIDYLPROLYL ISOMERASE"/>
    <property type="match status" value="1"/>
</dbReference>
<dbReference type="InterPro" id="IPR001179">
    <property type="entry name" value="PPIase_FKBP_dom"/>
</dbReference>
<dbReference type="Pfam" id="PF14559">
    <property type="entry name" value="TPR_19"/>
    <property type="match status" value="1"/>
</dbReference>
<proteinExistence type="predicted"/>
<evidence type="ECO:0000313" key="6">
    <source>
        <dbReference type="EMBL" id="GAQ92042.1"/>
    </source>
</evidence>
<dbReference type="Pfam" id="PF00254">
    <property type="entry name" value="FKBP_C"/>
    <property type="match status" value="1"/>
</dbReference>
<comment type="catalytic activity">
    <reaction evidence="3">
        <text>[protein]-peptidylproline (omega=180) = [protein]-peptidylproline (omega=0)</text>
        <dbReference type="Rhea" id="RHEA:16237"/>
        <dbReference type="Rhea" id="RHEA-COMP:10747"/>
        <dbReference type="Rhea" id="RHEA-COMP:10748"/>
        <dbReference type="ChEBI" id="CHEBI:83833"/>
        <dbReference type="ChEBI" id="CHEBI:83834"/>
        <dbReference type="EC" id="5.2.1.8"/>
    </reaction>
</comment>
<keyword evidence="1" id="KW-0677">Repeat</keyword>
<dbReference type="OrthoDB" id="433738at2759"/>
<evidence type="ECO:0000256" key="4">
    <source>
        <dbReference type="PROSITE-ProRule" id="PRU00339"/>
    </source>
</evidence>
<dbReference type="Proteomes" id="UP000054558">
    <property type="component" value="Unassembled WGS sequence"/>
</dbReference>
<dbReference type="GO" id="GO:0003755">
    <property type="term" value="F:peptidyl-prolyl cis-trans isomerase activity"/>
    <property type="evidence" value="ECO:0007669"/>
    <property type="project" value="UniProtKB-KW"/>
</dbReference>
<dbReference type="InterPro" id="IPR046357">
    <property type="entry name" value="PPIase_dom_sf"/>
</dbReference>
<evidence type="ECO:0000256" key="1">
    <source>
        <dbReference type="ARBA" id="ARBA00022737"/>
    </source>
</evidence>
<keyword evidence="2 4" id="KW-0802">TPR repeat</keyword>
<dbReference type="InterPro" id="IPR050754">
    <property type="entry name" value="FKBP4/5/8-like"/>
</dbReference>
<dbReference type="SMART" id="SM00028">
    <property type="entry name" value="TPR"/>
    <property type="match status" value="3"/>
</dbReference>
<dbReference type="SUPFAM" id="SSF48452">
    <property type="entry name" value="TPR-like"/>
    <property type="match status" value="1"/>
</dbReference>
<protein>
    <recommendedName>
        <fullName evidence="3">peptidylprolyl isomerase</fullName>
        <ecNumber evidence="3">5.2.1.8</ecNumber>
    </recommendedName>
</protein>
<dbReference type="PROSITE" id="PS50005">
    <property type="entry name" value="TPR"/>
    <property type="match status" value="1"/>
</dbReference>
<keyword evidence="7" id="KW-1185">Reference proteome</keyword>
<dbReference type="STRING" id="105231.A0A1Y1IPR5"/>
<reference evidence="6 7" key="1">
    <citation type="journal article" date="2014" name="Nat. Commun.">
        <title>Klebsormidium flaccidum genome reveals primary factors for plant terrestrial adaptation.</title>
        <authorList>
            <person name="Hori K."/>
            <person name="Maruyama F."/>
            <person name="Fujisawa T."/>
            <person name="Togashi T."/>
            <person name="Yamamoto N."/>
            <person name="Seo M."/>
            <person name="Sato S."/>
            <person name="Yamada T."/>
            <person name="Mori H."/>
            <person name="Tajima N."/>
            <person name="Moriyama T."/>
            <person name="Ikeuchi M."/>
            <person name="Watanabe M."/>
            <person name="Wada H."/>
            <person name="Kobayashi K."/>
            <person name="Saito M."/>
            <person name="Masuda T."/>
            <person name="Sasaki-Sekimoto Y."/>
            <person name="Mashiguchi K."/>
            <person name="Awai K."/>
            <person name="Shimojima M."/>
            <person name="Masuda S."/>
            <person name="Iwai M."/>
            <person name="Nobusawa T."/>
            <person name="Narise T."/>
            <person name="Kondo S."/>
            <person name="Saito H."/>
            <person name="Sato R."/>
            <person name="Murakawa M."/>
            <person name="Ihara Y."/>
            <person name="Oshima-Yamada Y."/>
            <person name="Ohtaka K."/>
            <person name="Satoh M."/>
            <person name="Sonobe K."/>
            <person name="Ishii M."/>
            <person name="Ohtani R."/>
            <person name="Kanamori-Sato M."/>
            <person name="Honoki R."/>
            <person name="Miyazaki D."/>
            <person name="Mochizuki H."/>
            <person name="Umetsu J."/>
            <person name="Higashi K."/>
            <person name="Shibata D."/>
            <person name="Kamiya Y."/>
            <person name="Sato N."/>
            <person name="Nakamura Y."/>
            <person name="Tabata S."/>
            <person name="Ida S."/>
            <person name="Kurokawa K."/>
            <person name="Ohta H."/>
        </authorList>
    </citation>
    <scope>NUCLEOTIDE SEQUENCE [LARGE SCALE GENOMIC DNA]</scope>
    <source>
        <strain evidence="6 7">NIES-2285</strain>
    </source>
</reference>
<dbReference type="InterPro" id="IPR011990">
    <property type="entry name" value="TPR-like_helical_dom_sf"/>
</dbReference>
<accession>A0A1Y1IPR5</accession>
<evidence type="ECO:0000256" key="3">
    <source>
        <dbReference type="PROSITE-ProRule" id="PRU00277"/>
    </source>
</evidence>
<dbReference type="PROSITE" id="PS50059">
    <property type="entry name" value="FKBP_PPIASE"/>
    <property type="match status" value="1"/>
</dbReference>
<dbReference type="PANTHER" id="PTHR46512">
    <property type="entry name" value="PEPTIDYLPROLYL ISOMERASE"/>
    <property type="match status" value="1"/>
</dbReference>
<feature type="repeat" description="TPR" evidence="4">
    <location>
        <begin position="278"/>
        <end position="311"/>
    </location>
</feature>
<gene>
    <name evidence="6" type="ORF">KFL_009090020</name>
</gene>
<dbReference type="EC" id="5.2.1.8" evidence="3"/>
<feature type="domain" description="PPIase FKBP-type" evidence="5">
    <location>
        <begin position="81"/>
        <end position="173"/>
    </location>
</feature>
<dbReference type="InterPro" id="IPR019734">
    <property type="entry name" value="TPR_rpt"/>
</dbReference>
<evidence type="ECO:0000256" key="2">
    <source>
        <dbReference type="ARBA" id="ARBA00022803"/>
    </source>
</evidence>
<keyword evidence="3 6" id="KW-0413">Isomerase</keyword>
<dbReference type="Gene3D" id="3.10.50.40">
    <property type="match status" value="1"/>
</dbReference>
<dbReference type="SUPFAM" id="SSF54534">
    <property type="entry name" value="FKBP-like"/>
    <property type="match status" value="1"/>
</dbReference>
<sequence>MSDGGDFEEVVMTSQEIDALINGTGDVKNEKGESLVLKQTAVQQESTALPVPEATSEMLKVGDGVEKQVLRAGTGDSPKKHATCFVHYRGWIKATGDKFYDTWEEGQAAEVVIGHEQQGLKGLGLALTSMQAGEKSLVHVAWQQGYGKEGCFSFPTVPPKADLLYEVELKGFEPANEGRPRSEMTVEERIAAADRRRVDGNDLFKGGQTEEALKQYEMGLTFMGDDFMFQLEGRYREDADAVRIPCLLNIAACMLRLKRYNEAIANCNAVLADDQKNVKALFRRARAKVALGQSEDAINDFKRALKLAPGDKEIARELRIAVENEKAVSEKQKKMYKEMFKPQPEEERGSWIQRILRWLILMVKKLWPFRRRISVGGKKIL</sequence>
<dbReference type="AlphaFoldDB" id="A0A1Y1IPR5"/>
<dbReference type="OMA" id="ICVASMK"/>
<keyword evidence="3" id="KW-0697">Rotamase</keyword>
<evidence type="ECO:0000313" key="7">
    <source>
        <dbReference type="Proteomes" id="UP000054558"/>
    </source>
</evidence>
<dbReference type="Gene3D" id="1.25.40.10">
    <property type="entry name" value="Tetratricopeptide repeat domain"/>
    <property type="match status" value="1"/>
</dbReference>
<dbReference type="EMBL" id="DF237858">
    <property type="protein sequence ID" value="GAQ92042.1"/>
    <property type="molecule type" value="Genomic_DNA"/>
</dbReference>
<organism evidence="6 7">
    <name type="scientific">Klebsormidium nitens</name>
    <name type="common">Green alga</name>
    <name type="synonym">Ulothrix nitens</name>
    <dbReference type="NCBI Taxonomy" id="105231"/>
    <lineage>
        <taxon>Eukaryota</taxon>
        <taxon>Viridiplantae</taxon>
        <taxon>Streptophyta</taxon>
        <taxon>Klebsormidiophyceae</taxon>
        <taxon>Klebsormidiales</taxon>
        <taxon>Klebsormidiaceae</taxon>
        <taxon>Klebsormidium</taxon>
    </lineage>
</organism>